<name>A0A091IZ01_EGRGA</name>
<feature type="non-terminal residue" evidence="1">
    <location>
        <position position="1"/>
    </location>
</feature>
<gene>
    <name evidence="1" type="ORF">Z169_01473</name>
</gene>
<dbReference type="AlphaFoldDB" id="A0A091IZ01"/>
<evidence type="ECO:0000313" key="2">
    <source>
        <dbReference type="Proteomes" id="UP000053119"/>
    </source>
</evidence>
<dbReference type="Proteomes" id="UP000053119">
    <property type="component" value="Unassembled WGS sequence"/>
</dbReference>
<dbReference type="EMBL" id="KK501249">
    <property type="protein sequence ID" value="KFP13572.1"/>
    <property type="molecule type" value="Genomic_DNA"/>
</dbReference>
<proteinExistence type="predicted"/>
<organism evidence="1 2">
    <name type="scientific">Egretta garzetta</name>
    <name type="common">Little egret</name>
    <dbReference type="NCBI Taxonomy" id="188379"/>
    <lineage>
        <taxon>Eukaryota</taxon>
        <taxon>Metazoa</taxon>
        <taxon>Chordata</taxon>
        <taxon>Craniata</taxon>
        <taxon>Vertebrata</taxon>
        <taxon>Euteleostomi</taxon>
        <taxon>Archelosauria</taxon>
        <taxon>Archosauria</taxon>
        <taxon>Dinosauria</taxon>
        <taxon>Saurischia</taxon>
        <taxon>Theropoda</taxon>
        <taxon>Coelurosauria</taxon>
        <taxon>Aves</taxon>
        <taxon>Neognathae</taxon>
        <taxon>Neoaves</taxon>
        <taxon>Aequornithes</taxon>
        <taxon>Pelecaniformes</taxon>
        <taxon>Ardeidae</taxon>
        <taxon>Egretta</taxon>
    </lineage>
</organism>
<reference evidence="1 2" key="1">
    <citation type="submission" date="2014-04" db="EMBL/GenBank/DDBJ databases">
        <title>Genome evolution of avian class.</title>
        <authorList>
            <person name="Zhang G."/>
            <person name="Li C."/>
        </authorList>
    </citation>
    <scope>NUCLEOTIDE SEQUENCE [LARGE SCALE GENOMIC DNA]</scope>
    <source>
        <strain evidence="1">BGI_Z169</strain>
    </source>
</reference>
<evidence type="ECO:0000313" key="1">
    <source>
        <dbReference type="EMBL" id="KFP13572.1"/>
    </source>
</evidence>
<protein>
    <recommendedName>
        <fullName evidence="3">Nidogen G2 beta-barrel domain-containing protein</fullName>
    </recommendedName>
</protein>
<feature type="non-terminal residue" evidence="1">
    <location>
        <position position="55"/>
    </location>
</feature>
<evidence type="ECO:0008006" key="3">
    <source>
        <dbReference type="Google" id="ProtNLM"/>
    </source>
</evidence>
<keyword evidence="2" id="KW-1185">Reference proteome</keyword>
<sequence>NGFKLKQGRFRLDIRKKFFTMRVVKHWSGLPREVVEAPSLETFKARLDQALSNLI</sequence>
<accession>A0A091IZ01</accession>